<name>A0A212LN51_9FIRM</name>
<proteinExistence type="predicted"/>
<gene>
    <name evidence="1" type="ORF">KL86SPO_20276</name>
</gene>
<dbReference type="EMBL" id="FMJE01000002">
    <property type="protein sequence ID" value="SCM78859.1"/>
    <property type="molecule type" value="Genomic_DNA"/>
</dbReference>
<organism evidence="1">
    <name type="scientific">uncultured Sporomusa sp</name>
    <dbReference type="NCBI Taxonomy" id="307249"/>
    <lineage>
        <taxon>Bacteria</taxon>
        <taxon>Bacillati</taxon>
        <taxon>Bacillota</taxon>
        <taxon>Negativicutes</taxon>
        <taxon>Selenomonadales</taxon>
        <taxon>Sporomusaceae</taxon>
        <taxon>Sporomusa</taxon>
        <taxon>environmental samples</taxon>
    </lineage>
</organism>
<evidence type="ECO:0000313" key="1">
    <source>
        <dbReference type="EMBL" id="SCM78859.1"/>
    </source>
</evidence>
<sequence length="54" mass="6289">MYNIKIGVYRNPCKWNNQPDYLGTKDAFTHTQDSREVQRCGLRGYAVTRSGDTY</sequence>
<protein>
    <submittedName>
        <fullName evidence="1">Uncharacterized protein</fullName>
    </submittedName>
</protein>
<accession>A0A212LN51</accession>
<dbReference type="AlphaFoldDB" id="A0A212LN51"/>
<reference evidence="1" key="1">
    <citation type="submission" date="2016-08" db="EMBL/GenBank/DDBJ databases">
        <authorList>
            <person name="Seilhamer J.J."/>
        </authorList>
    </citation>
    <scope>NUCLEOTIDE SEQUENCE</scope>
    <source>
        <strain evidence="1">86</strain>
    </source>
</reference>